<dbReference type="STRING" id="43304.GCA_001403655_02719"/>
<gene>
    <name evidence="1" type="ORF">A5792_12355</name>
</gene>
<dbReference type="EMBL" id="LZSO01000009">
    <property type="protein sequence ID" value="OBB33187.1"/>
    <property type="molecule type" value="Genomic_DNA"/>
</dbReference>
<evidence type="ECO:0000313" key="2">
    <source>
        <dbReference type="Proteomes" id="UP000093902"/>
    </source>
</evidence>
<name>A0A1A0RFW5_MYCPR</name>
<accession>A0A1A0RFW5</accession>
<sequence length="1715" mass="179751">MDDAMSSLFDDLAAARHGVAVSPTIEAFLSALQVSNDVVDGNGVHSGTAQGAVNTKLLGFFTVDLAPFGPNIGYRWKALPEGGFQLDLLLDDLPGIKNALTLVDPNTMLFAARRETEPDPEGGTTREWLTKTGDPVDLHADLCLRVHGTPTAAATITWLKFELGQDPQDDVFVLKPTPTQILFGNSGFGIDIADGIVVDDSTTASAPGSPSPEWTGLTIPHAKLYVPRDIPLIGGHAIDFDLRLGTPGGLAASVEATIPAAGTRPEIDVRMQWQDPAASSLADLLPTAIEATAKFGVAGRDETAPGPGGGPFTLAGGDPLTVRVRCSRALQPAASVTFEVSVDAAGPDGLVKATGADAGGKVVVTAAALATALIADSELGAKKPPSGDESGIWLHELLTAAAAASAFFDAAGKVIIDRASVALSTAGTGQALRLSVDYLVDVKVRTFSIGNAMRIAMADNRPMRIRYRNVAVETTGRDLASIHLSFANATLDVEDPGSWIVQTPGSLLDVLGTRSGHGSLWYEIDLKFNADLGPITVSDATVRITADGNGNIDLQLRGLGVDIDTAALTGHGAANITDDGFSADISAQIGAPLGVGARVIFVYKGGTSLLLDVSGSLPGAIPLGPTGLGLYSLGGMFGLNMRPVLPAAGDDIVERQLQWTPDDTVPDAGAMMLGLQAGVGTLYDLAFTFSATGNLIVTVPDPSFRLAVNARVLHTPDFLNAQNSPLKGLIVIDEDGITVGARGNFVIDTDPPQLVEVKIPLDARLPFADPSSWYFRLGSDGMPGRPPGPMTAKVLPKLFDIGASAYLMVQGDTIDKLGGTSISLPGPAIGFGFAVSLNWGVPPVWLQLSARAAVGMATNPWFLAGSGTIGGALHLGPFSIGAHADLALQLGPGDFLAADFRVCGSIDLWFTEIEGCVDLHIGPDKPSAAVPPPAPWRPLRMSLSDRHYVEVGQGAASADTAPTVWPDVVPILQFDLGPSLANLDSAFTGVDSLYASGQTGNDKLRYTHYLNSVELWRVDGIPALLTTGLEAAWQQPKQAEVGAGGAGNPCGARELALLTHRSDMWAHRRSDGAANTAPGVDPVTATASACRVPHSAMPGWALGDLAQPSPSGWTLPAAPEPGTHASRFTAAVTLNPWGRGLPLSEAGMASLIPAQFTFRPGSVVPVDPITVEGRSFEAALGLPMIRSYQPLGDSWKALGVEEPISLTVVADTSLREAKLWVILDGTFPELVDQITIVDIDSGADWLFTNAADLPDGRLRVGYTAPTTTRGARLRYPLLQGITVLGLHGTSWEAFKDAKAAAKSAADAANTVDQHNNAPPQFRTPLKLDPDALYLVRVVTQTAGQTEQGAAQQPPVPPTLFPEEVAGYFFRTAKLPPPGAVVVHHPPSPELAWREFAWEQAVFKTDYLARYLKSYSPGDRTQWWYLADDLVANFDVDHVDQLAGMYGYRLDLACRRTDGPPSSAANPAPWLVVLNPAVWQDLIDTDILDSLGQRYLAIDTAHSCPVPKSGASLKASTDDLQPLATYQLNVALVGNHVDGQTDPPPADPLPGVIFSTSRYRNPDDQLADLGFRSPPGAPDGHLSITPAVLPEPQISDAALAAALTALGMEGWPLPTAGRTSLLWTTNTGNLAGVLVESPEPLARIGRLDVTSLQVNGVNFGGRYGDSSQCRYLFTPPAPLVVAPAQPVTLTVAYTDAGAAKTATCTTTSPAAGEVLL</sequence>
<reference evidence="2" key="1">
    <citation type="submission" date="2016-06" db="EMBL/GenBank/DDBJ databases">
        <authorList>
            <person name="Sutton G."/>
            <person name="Brinkac L."/>
            <person name="Sanka R."/>
            <person name="Adams M."/>
            <person name="Lau E."/>
            <person name="Mehaffy C."/>
            <person name="Tameris M."/>
            <person name="Hatherill M."/>
            <person name="Hanekom W."/>
            <person name="Mahomed H."/>
            <person name="Mcshane H."/>
        </authorList>
    </citation>
    <scope>NUCLEOTIDE SEQUENCE [LARGE SCALE GENOMIC DNA]</scope>
    <source>
        <strain evidence="2">852002-51209_SCH5440388</strain>
    </source>
</reference>
<organism evidence="1 2">
    <name type="scientific">Mycolicibacterium peregrinum</name>
    <name type="common">Mycobacterium peregrinum</name>
    <dbReference type="NCBI Taxonomy" id="43304"/>
    <lineage>
        <taxon>Bacteria</taxon>
        <taxon>Bacillati</taxon>
        <taxon>Actinomycetota</taxon>
        <taxon>Actinomycetes</taxon>
        <taxon>Mycobacteriales</taxon>
        <taxon>Mycobacteriaceae</taxon>
        <taxon>Mycolicibacterium</taxon>
    </lineage>
</organism>
<proteinExistence type="predicted"/>
<protein>
    <submittedName>
        <fullName evidence="1">Uncharacterized protein</fullName>
    </submittedName>
</protein>
<evidence type="ECO:0000313" key="1">
    <source>
        <dbReference type="EMBL" id="OBB33187.1"/>
    </source>
</evidence>
<dbReference type="Proteomes" id="UP000093902">
    <property type="component" value="Unassembled WGS sequence"/>
</dbReference>
<comment type="caution">
    <text evidence="1">The sequence shown here is derived from an EMBL/GenBank/DDBJ whole genome shotgun (WGS) entry which is preliminary data.</text>
</comment>